<keyword evidence="5" id="KW-1185">Reference proteome</keyword>
<keyword evidence="1 4" id="KW-0436">Ligase</keyword>
<dbReference type="InterPro" id="IPR045851">
    <property type="entry name" value="AMP-bd_C_sf"/>
</dbReference>
<name>N0B625_9HYPH</name>
<protein>
    <submittedName>
        <fullName evidence="4">AMP-dependent synthetase and ligase</fullName>
    </submittedName>
</protein>
<dbReference type="Pfam" id="PF00501">
    <property type="entry name" value="AMP-binding"/>
    <property type="match status" value="1"/>
</dbReference>
<dbReference type="KEGG" id="hdt:HYPDE_30163"/>
<dbReference type="HOGENOM" id="CLU_000022_59_10_5"/>
<dbReference type="InterPro" id="IPR000873">
    <property type="entry name" value="AMP-dep_synth/lig_dom"/>
</dbReference>
<evidence type="ECO:0000259" key="2">
    <source>
        <dbReference type="Pfam" id="PF00501"/>
    </source>
</evidence>
<feature type="domain" description="AMP-dependent synthetase/ligase" evidence="2">
    <location>
        <begin position="17"/>
        <end position="372"/>
    </location>
</feature>
<reference evidence="4 5" key="1">
    <citation type="journal article" date="2013" name="Genome Announc.">
        <title>Genome sequences for three denitrifying bacterial strains isolated from a uranium- and nitrate-contaminated subsurface environment.</title>
        <authorList>
            <person name="Venkatramanan R."/>
            <person name="Prakash O."/>
            <person name="Woyke T."/>
            <person name="Chain P."/>
            <person name="Goodwin L.A."/>
            <person name="Watson D."/>
            <person name="Brooks S."/>
            <person name="Kostka J.E."/>
            <person name="Green S.J."/>
        </authorList>
    </citation>
    <scope>NUCLEOTIDE SEQUENCE [LARGE SCALE GENOMIC DNA]</scope>
    <source>
        <strain evidence="4 5">1NES1</strain>
    </source>
</reference>
<evidence type="ECO:0000256" key="1">
    <source>
        <dbReference type="ARBA" id="ARBA00022598"/>
    </source>
</evidence>
<proteinExistence type="predicted"/>
<feature type="domain" description="AMP-binding enzyme C-terminal" evidence="3">
    <location>
        <begin position="422"/>
        <end position="497"/>
    </location>
</feature>
<dbReference type="Proteomes" id="UP000005952">
    <property type="component" value="Chromosome"/>
</dbReference>
<dbReference type="GO" id="GO:0044550">
    <property type="term" value="P:secondary metabolite biosynthetic process"/>
    <property type="evidence" value="ECO:0007669"/>
    <property type="project" value="TreeGrafter"/>
</dbReference>
<dbReference type="SUPFAM" id="SSF56801">
    <property type="entry name" value="Acetyl-CoA synthetase-like"/>
    <property type="match status" value="1"/>
</dbReference>
<dbReference type="Pfam" id="PF13193">
    <property type="entry name" value="AMP-binding_C"/>
    <property type="match status" value="1"/>
</dbReference>
<evidence type="ECO:0000259" key="3">
    <source>
        <dbReference type="Pfam" id="PF13193"/>
    </source>
</evidence>
<dbReference type="Gene3D" id="3.40.50.12780">
    <property type="entry name" value="N-terminal domain of ligase-like"/>
    <property type="match status" value="1"/>
</dbReference>
<dbReference type="STRING" id="670307.HYPDE_30163"/>
<dbReference type="PANTHER" id="PTHR43352:SF1">
    <property type="entry name" value="ANTHRANILATE--COA LIGASE"/>
    <property type="match status" value="1"/>
</dbReference>
<dbReference type="eggNOG" id="COG0365">
    <property type="taxonomic scope" value="Bacteria"/>
</dbReference>
<sequence length="513" mass="54878">MSPGTDLFNMAEYAIGRAAREMPEKTALLVYDVENPRDPLEAWTFAELDQAVRNLAAGLQDKGLQRGDRIGIRLGNSSQSALMFFAAMAGGFIALPLSDQLTASELVTLLEDSGAAVLATGDALPDTASRRTILAISPNDVAAMIAQNTNQGYVPTTRDDPAFLIYTSGTTARPKGVLHAHRSALGRQPMYQGWYGIRPDDCMLHAGAFNWTFTLGVGLTDPWANGATAIVCTGDKKPELWPDVIAETGATLFAAVPGIYRQILKYAPPRRGSLGKLRHGLMAGETPPPGLIEDWTSATGLPLYEALGMSEISTYISTGPSVPHKPGTVGKAQAGRRVVILAVEGNDQPLSPDSEGLIAVHRSDPGLMLGYWKRPQEEAEVFRGEWFTGGDLGSIDDDGYITHLGRSNELMNAGGYRVSPLEVEAAIACCPAVAEVACAEIRIRSDVSIIAAFVVAADGAVRDATAIKEFAKEHLAAYKIPREVVFIDRLPRTPNGKVQRKALALPSGVDDTR</sequence>
<dbReference type="EMBL" id="CP005587">
    <property type="protein sequence ID" value="AGK57707.1"/>
    <property type="molecule type" value="Genomic_DNA"/>
</dbReference>
<dbReference type="InterPro" id="IPR025110">
    <property type="entry name" value="AMP-bd_C"/>
</dbReference>
<organism evidence="4 5">
    <name type="scientific">Hyphomicrobium denitrificans 1NES1</name>
    <dbReference type="NCBI Taxonomy" id="670307"/>
    <lineage>
        <taxon>Bacteria</taxon>
        <taxon>Pseudomonadati</taxon>
        <taxon>Pseudomonadota</taxon>
        <taxon>Alphaproteobacteria</taxon>
        <taxon>Hyphomicrobiales</taxon>
        <taxon>Hyphomicrobiaceae</taxon>
        <taxon>Hyphomicrobium</taxon>
    </lineage>
</organism>
<dbReference type="PANTHER" id="PTHR43352">
    <property type="entry name" value="ACETYL-COA SYNTHETASE"/>
    <property type="match status" value="1"/>
</dbReference>
<dbReference type="OrthoDB" id="7488310at2"/>
<gene>
    <name evidence="4" type="ORF">HYPDE_30163</name>
</gene>
<evidence type="ECO:0000313" key="5">
    <source>
        <dbReference type="Proteomes" id="UP000005952"/>
    </source>
</evidence>
<dbReference type="InterPro" id="IPR042099">
    <property type="entry name" value="ANL_N_sf"/>
</dbReference>
<dbReference type="RefSeq" id="WP_015597742.1">
    <property type="nucleotide sequence ID" value="NC_021172.1"/>
</dbReference>
<dbReference type="AlphaFoldDB" id="N0B625"/>
<accession>N0B625</accession>
<dbReference type="Gene3D" id="3.30.300.30">
    <property type="match status" value="1"/>
</dbReference>
<evidence type="ECO:0000313" key="4">
    <source>
        <dbReference type="EMBL" id="AGK57707.1"/>
    </source>
</evidence>
<dbReference type="GO" id="GO:0016878">
    <property type="term" value="F:acid-thiol ligase activity"/>
    <property type="evidence" value="ECO:0007669"/>
    <property type="project" value="TreeGrafter"/>
</dbReference>